<reference evidence="2 3" key="1">
    <citation type="journal article" date="2023" name="Commun. Biol.">
        <title>Genome analysis of Parmales, the sister group of diatoms, reveals the evolutionary specialization of diatoms from phago-mixotrophs to photoautotrophs.</title>
        <authorList>
            <person name="Ban H."/>
            <person name="Sato S."/>
            <person name="Yoshikawa S."/>
            <person name="Yamada K."/>
            <person name="Nakamura Y."/>
            <person name="Ichinomiya M."/>
            <person name="Sato N."/>
            <person name="Blanc-Mathieu R."/>
            <person name="Endo H."/>
            <person name="Kuwata A."/>
            <person name="Ogata H."/>
        </authorList>
    </citation>
    <scope>NUCLEOTIDE SEQUENCE [LARGE SCALE GENOMIC DNA]</scope>
</reference>
<evidence type="ECO:0000313" key="2">
    <source>
        <dbReference type="EMBL" id="GMI23419.1"/>
    </source>
</evidence>
<evidence type="ECO:0000313" key="3">
    <source>
        <dbReference type="Proteomes" id="UP001165060"/>
    </source>
</evidence>
<dbReference type="EMBL" id="BRYB01000125">
    <property type="protein sequence ID" value="GMI23419.1"/>
    <property type="molecule type" value="Genomic_DNA"/>
</dbReference>
<name>A0ABQ6MC75_9STRA</name>
<dbReference type="PROSITE" id="PS50280">
    <property type="entry name" value="SET"/>
    <property type="match status" value="1"/>
</dbReference>
<dbReference type="Gene3D" id="2.170.270.10">
    <property type="entry name" value="SET domain"/>
    <property type="match status" value="1"/>
</dbReference>
<comment type="caution">
    <text evidence="2">The sequence shown here is derived from an EMBL/GenBank/DDBJ whole genome shotgun (WGS) entry which is preliminary data.</text>
</comment>
<dbReference type="InterPro" id="IPR046341">
    <property type="entry name" value="SET_dom_sf"/>
</dbReference>
<sequence length="253" mass="27088">MCPKCSSPAAISNHSSECAAFLSVPSHLRQGDTDYLRWFLRYFALRRRHPSAPCPFSNLVNLEPLHDPATVSWSAGFASLFQQHANPPPAIAPPDIKKLLLCLRVNDLGFPYTKDHNLGWSLDSKVCLMNHSCEPSCAVSLGEGGVLEVRALRDIHPGDALTISYLDLASEEHQSVAARRAALQEKYLFSCGCARCEREAAAAPESEAGTQVKVVVPPGAGPGNVLSVVVNGKQVQVRVPEGAGPGTALVITV</sequence>
<dbReference type="Pfam" id="PF00856">
    <property type="entry name" value="SET"/>
    <property type="match status" value="1"/>
</dbReference>
<feature type="domain" description="SET" evidence="1">
    <location>
        <begin position="60"/>
        <end position="166"/>
    </location>
</feature>
<dbReference type="Gene3D" id="1.10.220.160">
    <property type="match status" value="1"/>
</dbReference>
<dbReference type="InterPro" id="IPR001214">
    <property type="entry name" value="SET_dom"/>
</dbReference>
<accession>A0ABQ6MC75</accession>
<keyword evidence="3" id="KW-1185">Reference proteome</keyword>
<dbReference type="PANTHER" id="PTHR12197:SF292">
    <property type="entry name" value="SET DOMAIN-CONTAINING PROTEIN"/>
    <property type="match status" value="1"/>
</dbReference>
<dbReference type="SUPFAM" id="SSF82199">
    <property type="entry name" value="SET domain"/>
    <property type="match status" value="1"/>
</dbReference>
<protein>
    <recommendedName>
        <fullName evidence="1">SET domain-containing protein</fullName>
    </recommendedName>
</protein>
<proteinExistence type="predicted"/>
<dbReference type="CDD" id="cd20071">
    <property type="entry name" value="SET_SMYD"/>
    <property type="match status" value="1"/>
</dbReference>
<dbReference type="InterPro" id="IPR050869">
    <property type="entry name" value="H3K4_H4K5_MeTrfase"/>
</dbReference>
<gene>
    <name evidence="2" type="ORF">TeGR_g11057</name>
</gene>
<organism evidence="2 3">
    <name type="scientific">Tetraparma gracilis</name>
    <dbReference type="NCBI Taxonomy" id="2962635"/>
    <lineage>
        <taxon>Eukaryota</taxon>
        <taxon>Sar</taxon>
        <taxon>Stramenopiles</taxon>
        <taxon>Ochrophyta</taxon>
        <taxon>Bolidophyceae</taxon>
        <taxon>Parmales</taxon>
        <taxon>Triparmaceae</taxon>
        <taxon>Tetraparma</taxon>
    </lineage>
</organism>
<dbReference type="Gene3D" id="6.10.140.2220">
    <property type="match status" value="1"/>
</dbReference>
<dbReference type="PANTHER" id="PTHR12197">
    <property type="entry name" value="HISTONE-LYSINE N-METHYLTRANSFERASE SMYD"/>
    <property type="match status" value="1"/>
</dbReference>
<dbReference type="Proteomes" id="UP001165060">
    <property type="component" value="Unassembled WGS sequence"/>
</dbReference>
<evidence type="ECO:0000259" key="1">
    <source>
        <dbReference type="PROSITE" id="PS50280"/>
    </source>
</evidence>